<dbReference type="Proteomes" id="UP000198670">
    <property type="component" value="Unassembled WGS sequence"/>
</dbReference>
<accession>A0A1I3IEK7</accession>
<evidence type="ECO:0008006" key="4">
    <source>
        <dbReference type="Google" id="ProtNLM"/>
    </source>
</evidence>
<feature type="signal peptide" evidence="1">
    <location>
        <begin position="1"/>
        <end position="29"/>
    </location>
</feature>
<dbReference type="AlphaFoldDB" id="A0A1I3IEK7"/>
<dbReference type="EMBL" id="FOQO01000004">
    <property type="protein sequence ID" value="SFI46203.1"/>
    <property type="molecule type" value="Genomic_DNA"/>
</dbReference>
<protein>
    <recommendedName>
        <fullName evidence="4">Major fimbrial subunit protein N-terminal domain-containing protein</fullName>
    </recommendedName>
</protein>
<feature type="chain" id="PRO_5011676051" description="Major fimbrial subunit protein N-terminal domain-containing protein" evidence="1">
    <location>
        <begin position="30"/>
        <end position="403"/>
    </location>
</feature>
<evidence type="ECO:0000313" key="2">
    <source>
        <dbReference type="EMBL" id="SFI46203.1"/>
    </source>
</evidence>
<sequence length="403" mass="45184">MKCNSKYVNLKPFLVCMLAMFICFGSCQKSDDEDIVPKKEEVSVTLSLKLPTLPSGLKTYTINEVDENLIEEVDVLVFKKDIDGKERFSYRATGIVVPLPPPNNDKAELTASLRRDEDTGNEYRLVILVNARQQLDTYGINLGETKESLQKHLIYEHSDKWQAKIEGGPFTPLPMWGETDLISGMNVPMIHTEEIDLLRSIVRVDVVADQLIGIFTLTEVHVYNSKSSGLIMPDKNKFENNEPSLPVSLGLPNNSTLKYEVSGNKLEREIYLFEATAGTANPDPTATALVIGGYYNADVSTPCFYRIDFKDAANNLIPLLRNHHYVINITGADNSGSPEDHEDDAFEQPSLPNLFLYWGGSGTRPNYFFERRLIKPPSQRRTEIVSTGGRGINYTITAIDETH</sequence>
<keyword evidence="3" id="KW-1185">Reference proteome</keyword>
<organism evidence="2 3">
    <name type="scientific">Parapedobacter indicus</name>
    <dbReference type="NCBI Taxonomy" id="1477437"/>
    <lineage>
        <taxon>Bacteria</taxon>
        <taxon>Pseudomonadati</taxon>
        <taxon>Bacteroidota</taxon>
        <taxon>Sphingobacteriia</taxon>
        <taxon>Sphingobacteriales</taxon>
        <taxon>Sphingobacteriaceae</taxon>
        <taxon>Parapedobacter</taxon>
    </lineage>
</organism>
<dbReference type="STRING" id="1477437.SAMN05444682_10452"/>
<reference evidence="2 3" key="1">
    <citation type="submission" date="2016-10" db="EMBL/GenBank/DDBJ databases">
        <authorList>
            <person name="de Groot N.N."/>
        </authorList>
    </citation>
    <scope>NUCLEOTIDE SEQUENCE [LARGE SCALE GENOMIC DNA]</scope>
    <source>
        <strain evidence="2 3">RK1</strain>
    </source>
</reference>
<evidence type="ECO:0000256" key="1">
    <source>
        <dbReference type="SAM" id="SignalP"/>
    </source>
</evidence>
<proteinExistence type="predicted"/>
<gene>
    <name evidence="2" type="ORF">SAMN05444682_10452</name>
</gene>
<evidence type="ECO:0000313" key="3">
    <source>
        <dbReference type="Proteomes" id="UP000198670"/>
    </source>
</evidence>
<keyword evidence="1" id="KW-0732">Signal</keyword>
<name>A0A1I3IEK7_9SPHI</name>